<reference evidence="1 2" key="1">
    <citation type="submission" date="2019-01" db="EMBL/GenBank/DDBJ databases">
        <title>Sequencing of cultivated peanut Arachis hypogaea provides insights into genome evolution and oil improvement.</title>
        <authorList>
            <person name="Chen X."/>
        </authorList>
    </citation>
    <scope>NUCLEOTIDE SEQUENCE [LARGE SCALE GENOMIC DNA]</scope>
    <source>
        <strain evidence="2">cv. Fuhuasheng</strain>
        <tissue evidence="1">Leaves</tissue>
    </source>
</reference>
<organism evidence="1 2">
    <name type="scientific">Arachis hypogaea</name>
    <name type="common">Peanut</name>
    <dbReference type="NCBI Taxonomy" id="3818"/>
    <lineage>
        <taxon>Eukaryota</taxon>
        <taxon>Viridiplantae</taxon>
        <taxon>Streptophyta</taxon>
        <taxon>Embryophyta</taxon>
        <taxon>Tracheophyta</taxon>
        <taxon>Spermatophyta</taxon>
        <taxon>Magnoliopsida</taxon>
        <taxon>eudicotyledons</taxon>
        <taxon>Gunneridae</taxon>
        <taxon>Pentapetalae</taxon>
        <taxon>rosids</taxon>
        <taxon>fabids</taxon>
        <taxon>Fabales</taxon>
        <taxon>Fabaceae</taxon>
        <taxon>Papilionoideae</taxon>
        <taxon>50 kb inversion clade</taxon>
        <taxon>dalbergioids sensu lato</taxon>
        <taxon>Dalbergieae</taxon>
        <taxon>Pterocarpus clade</taxon>
        <taxon>Arachis</taxon>
    </lineage>
</organism>
<dbReference type="AlphaFoldDB" id="A0A444ZKV2"/>
<keyword evidence="2" id="KW-1185">Reference proteome</keyword>
<protein>
    <recommendedName>
        <fullName evidence="3">Aminotransferase-like plant mobile domain-containing protein</fullName>
    </recommendedName>
</protein>
<evidence type="ECO:0000313" key="1">
    <source>
        <dbReference type="EMBL" id="RYR14807.1"/>
    </source>
</evidence>
<accession>A0A444ZKV2</accession>
<proteinExistence type="predicted"/>
<dbReference type="Proteomes" id="UP000289738">
    <property type="component" value="Chromosome B04"/>
</dbReference>
<evidence type="ECO:0000313" key="2">
    <source>
        <dbReference type="Proteomes" id="UP000289738"/>
    </source>
</evidence>
<evidence type="ECO:0008006" key="3">
    <source>
        <dbReference type="Google" id="ProtNLM"/>
    </source>
</evidence>
<name>A0A444ZKV2_ARAHY</name>
<sequence>MWTVKLTWFHQTVCGELEQDAIGECLLWYTRRYIMQLIGDILFLNASDSRVRIRWLALLEDLDRCGGLSWGSAVLVDALVCYSLEPITIFRCYGPMDLILVDFRLWVEYRPDNARGEHRFRHYRYTLNGIGILNVDWMLYADPQLHGLVPPGIAEAEASAVVVVGLYVSLVACSTFRPDPSLSTRCIGTMVSSGEASGSRISWVADMRCGMLLPTINSTSTII</sequence>
<gene>
    <name evidence="1" type="ORF">Ahy_B04g071506</name>
</gene>
<dbReference type="EMBL" id="SDMP01000014">
    <property type="protein sequence ID" value="RYR14807.1"/>
    <property type="molecule type" value="Genomic_DNA"/>
</dbReference>
<comment type="caution">
    <text evidence="1">The sequence shown here is derived from an EMBL/GenBank/DDBJ whole genome shotgun (WGS) entry which is preliminary data.</text>
</comment>